<comment type="caution">
    <text evidence="7">The sequence shown here is derived from an EMBL/GenBank/DDBJ whole genome shotgun (WGS) entry which is preliminary data.</text>
</comment>
<keyword evidence="2" id="KW-0238">DNA-binding</keyword>
<evidence type="ECO:0000313" key="8">
    <source>
        <dbReference type="Proteomes" id="UP000283841"/>
    </source>
</evidence>
<dbReference type="CDD" id="cd00067">
    <property type="entry name" value="GAL4"/>
    <property type="match status" value="1"/>
</dbReference>
<evidence type="ECO:0000256" key="2">
    <source>
        <dbReference type="ARBA" id="ARBA00023125"/>
    </source>
</evidence>
<evidence type="ECO:0000256" key="1">
    <source>
        <dbReference type="ARBA" id="ARBA00023015"/>
    </source>
</evidence>
<dbReference type="Proteomes" id="UP000283841">
    <property type="component" value="Unassembled WGS sequence"/>
</dbReference>
<keyword evidence="1" id="KW-0805">Transcription regulation</keyword>
<dbReference type="STRING" id="264951.A0A443HYR6"/>
<dbReference type="GO" id="GO:0008270">
    <property type="term" value="F:zinc ion binding"/>
    <property type="evidence" value="ECO:0007669"/>
    <property type="project" value="InterPro"/>
</dbReference>
<dbReference type="RefSeq" id="XP_028486591.1">
    <property type="nucleotide sequence ID" value="XM_028626177.1"/>
</dbReference>
<evidence type="ECO:0000256" key="4">
    <source>
        <dbReference type="ARBA" id="ARBA00023242"/>
    </source>
</evidence>
<reference evidence="7 8" key="1">
    <citation type="journal article" date="2018" name="Front. Microbiol.">
        <title>Genomic and genetic insights into a cosmopolitan fungus, Paecilomyces variotii (Eurotiales).</title>
        <authorList>
            <person name="Urquhart A.S."/>
            <person name="Mondo S.J."/>
            <person name="Makela M.R."/>
            <person name="Hane J.K."/>
            <person name="Wiebenga A."/>
            <person name="He G."/>
            <person name="Mihaltcheva S."/>
            <person name="Pangilinan J."/>
            <person name="Lipzen A."/>
            <person name="Barry K."/>
            <person name="de Vries R.P."/>
            <person name="Grigoriev I.V."/>
            <person name="Idnurm A."/>
        </authorList>
    </citation>
    <scope>NUCLEOTIDE SEQUENCE [LARGE SCALE GENOMIC DNA]</scope>
    <source>
        <strain evidence="7 8">CBS 101075</strain>
    </source>
</reference>
<evidence type="ECO:0000259" key="6">
    <source>
        <dbReference type="PROSITE" id="PS50048"/>
    </source>
</evidence>
<feature type="region of interest" description="Disordered" evidence="5">
    <location>
        <begin position="81"/>
        <end position="119"/>
    </location>
</feature>
<keyword evidence="3" id="KW-0804">Transcription</keyword>
<dbReference type="PROSITE" id="PS50048">
    <property type="entry name" value="ZN2_CY6_FUNGAL_2"/>
    <property type="match status" value="1"/>
</dbReference>
<dbReference type="AlphaFoldDB" id="A0A443HYR6"/>
<dbReference type="SUPFAM" id="SSF57701">
    <property type="entry name" value="Zn2/Cys6 DNA-binding domain"/>
    <property type="match status" value="1"/>
</dbReference>
<evidence type="ECO:0000256" key="5">
    <source>
        <dbReference type="SAM" id="MobiDB-lite"/>
    </source>
</evidence>
<keyword evidence="8" id="KW-1185">Reference proteome</keyword>
<name>A0A443HYR6_BYSSP</name>
<feature type="region of interest" description="Disordered" evidence="5">
    <location>
        <begin position="1"/>
        <end position="32"/>
    </location>
</feature>
<organism evidence="7 8">
    <name type="scientific">Byssochlamys spectabilis</name>
    <name type="common">Paecilomyces variotii</name>
    <dbReference type="NCBI Taxonomy" id="264951"/>
    <lineage>
        <taxon>Eukaryota</taxon>
        <taxon>Fungi</taxon>
        <taxon>Dikarya</taxon>
        <taxon>Ascomycota</taxon>
        <taxon>Pezizomycotina</taxon>
        <taxon>Eurotiomycetes</taxon>
        <taxon>Eurotiomycetidae</taxon>
        <taxon>Eurotiales</taxon>
        <taxon>Thermoascaceae</taxon>
        <taxon>Paecilomyces</taxon>
    </lineage>
</organism>
<evidence type="ECO:0000313" key="7">
    <source>
        <dbReference type="EMBL" id="RWQ96946.1"/>
    </source>
</evidence>
<dbReference type="InterPro" id="IPR001138">
    <property type="entry name" value="Zn2Cys6_DnaBD"/>
</dbReference>
<dbReference type="VEuPathDB" id="FungiDB:C8Q69DRAFT_210252"/>
<dbReference type="Pfam" id="PF00172">
    <property type="entry name" value="Zn_clus"/>
    <property type="match status" value="1"/>
</dbReference>
<dbReference type="SMART" id="SM00066">
    <property type="entry name" value="GAL4"/>
    <property type="match status" value="1"/>
</dbReference>
<protein>
    <submittedName>
        <fullName evidence="7">Putative C6 finger domain protein</fullName>
    </submittedName>
</protein>
<feature type="compositionally biased region" description="Polar residues" evidence="5">
    <location>
        <begin position="1"/>
        <end position="26"/>
    </location>
</feature>
<accession>A0A443HYR6</accession>
<sequence>MPAVVESTTSTPNSGSLAMESSNTSSADKKRNKLGYHRTSVACVHCRRRKIRCLVAADDAQGRCENCIRLRKECHFFPVDQQPPVEKRSRPGSKLETPASEPSQTSPSPQFPGAVATEQGENFYPYPPMPLTSGQDMAAFNAPSFAGTPVSSFSPDASIAPEFAATQPLDPSVPWEELTTISDPNLLASMAGKPQMASPSPVYFAPGGAAVAPPLASNSPMPAPTVPGQPHIISSSPAFTIQPDGSVWPMQPARSMTLSAPTELPSQYPNHFPQQMHPDFKRRMTSPVQPMGQMAGSPMHNTPSPSLSEMQAAQIPVTYANQQAVMGFQTWHSMPGVAGANYTMYPAEPLQTDFSGQAMGHPGQRHSPPP</sequence>
<dbReference type="Gene3D" id="4.10.240.10">
    <property type="entry name" value="Zn(2)-C6 fungal-type DNA-binding domain"/>
    <property type="match status" value="1"/>
</dbReference>
<dbReference type="InterPro" id="IPR036864">
    <property type="entry name" value="Zn2-C6_fun-type_DNA-bd_sf"/>
</dbReference>
<dbReference type="GeneID" id="39595454"/>
<feature type="domain" description="Zn(2)-C6 fungal-type" evidence="6">
    <location>
        <begin position="42"/>
        <end position="76"/>
    </location>
</feature>
<dbReference type="GO" id="GO:0003677">
    <property type="term" value="F:DNA binding"/>
    <property type="evidence" value="ECO:0007669"/>
    <property type="project" value="UniProtKB-KW"/>
</dbReference>
<dbReference type="EMBL" id="RCNU01000003">
    <property type="protein sequence ID" value="RWQ96946.1"/>
    <property type="molecule type" value="Genomic_DNA"/>
</dbReference>
<proteinExistence type="predicted"/>
<evidence type="ECO:0000256" key="3">
    <source>
        <dbReference type="ARBA" id="ARBA00023163"/>
    </source>
</evidence>
<dbReference type="PROSITE" id="PS00463">
    <property type="entry name" value="ZN2_CY6_FUNGAL_1"/>
    <property type="match status" value="1"/>
</dbReference>
<gene>
    <name evidence="7" type="ORF">C8Q69DRAFT_210252</name>
</gene>
<keyword evidence="4" id="KW-0539">Nucleus</keyword>
<dbReference type="GO" id="GO:0000981">
    <property type="term" value="F:DNA-binding transcription factor activity, RNA polymerase II-specific"/>
    <property type="evidence" value="ECO:0007669"/>
    <property type="project" value="InterPro"/>
</dbReference>